<dbReference type="GO" id="GO:0004125">
    <property type="term" value="F:L-seryl-tRNA(Sec) selenium transferase activity"/>
    <property type="evidence" value="ECO:0007669"/>
    <property type="project" value="TreeGrafter"/>
</dbReference>
<keyword evidence="4" id="KW-1185">Reference proteome</keyword>
<comment type="cofactor">
    <cofactor evidence="1">
        <name>pyridoxal 5'-phosphate</name>
        <dbReference type="ChEBI" id="CHEBI:597326"/>
    </cofactor>
</comment>
<dbReference type="eggNOG" id="COG1921">
    <property type="taxonomic scope" value="Bacteria"/>
</dbReference>
<dbReference type="InterPro" id="IPR015424">
    <property type="entry name" value="PyrdxlP-dep_Trfase"/>
</dbReference>
<keyword evidence="2" id="KW-0663">Pyridoxal phosphate</keyword>
<dbReference type="Proteomes" id="UP000014136">
    <property type="component" value="Unassembled WGS sequence"/>
</dbReference>
<dbReference type="EMBL" id="AHYT01000001">
    <property type="protein sequence ID" value="EOT30499.1"/>
    <property type="molecule type" value="Genomic_DNA"/>
</dbReference>
<name>S0JC94_9ENTE</name>
<accession>S0JC94</accession>
<dbReference type="InterPro" id="IPR015421">
    <property type="entry name" value="PyrdxlP-dep_Trfase_major"/>
</dbReference>
<proteinExistence type="predicted"/>
<organism evidence="3 4">
    <name type="scientific">Enterococcus saccharolyticus subsp. saccharolyticus ATCC 43076</name>
    <dbReference type="NCBI Taxonomy" id="1139996"/>
    <lineage>
        <taxon>Bacteria</taxon>
        <taxon>Bacillati</taxon>
        <taxon>Bacillota</taxon>
        <taxon>Bacilli</taxon>
        <taxon>Lactobacillales</taxon>
        <taxon>Enterococcaceae</taxon>
        <taxon>Enterococcus</taxon>
    </lineage>
</organism>
<dbReference type="PATRIC" id="fig|1139996.3.peg.192"/>
<dbReference type="SUPFAM" id="SSF53383">
    <property type="entry name" value="PLP-dependent transferases"/>
    <property type="match status" value="1"/>
</dbReference>
<reference evidence="3 4" key="1">
    <citation type="submission" date="2013-03" db="EMBL/GenBank/DDBJ databases">
        <title>The Genome Sequence of Enterococcus saccharolyticus ATCC_43076 (Illumina only assembly).</title>
        <authorList>
            <consortium name="The Broad Institute Genomics Platform"/>
            <consortium name="The Broad Institute Genome Sequencing Center for Infectious Disease"/>
            <person name="Earl A."/>
            <person name="Russ C."/>
            <person name="Gilmore M."/>
            <person name="Surin D."/>
            <person name="Walker B."/>
            <person name="Young S."/>
            <person name="Zeng Q."/>
            <person name="Gargeya S."/>
            <person name="Fitzgerald M."/>
            <person name="Haas B."/>
            <person name="Abouelleil A."/>
            <person name="Allen A.W."/>
            <person name="Alvarado L."/>
            <person name="Arachchi H.M."/>
            <person name="Berlin A.M."/>
            <person name="Chapman S.B."/>
            <person name="Gainer-Dewar J."/>
            <person name="Goldberg J."/>
            <person name="Griggs A."/>
            <person name="Gujja S."/>
            <person name="Hansen M."/>
            <person name="Howarth C."/>
            <person name="Imamovic A."/>
            <person name="Ireland A."/>
            <person name="Larimer J."/>
            <person name="McCowan C."/>
            <person name="Murphy C."/>
            <person name="Pearson M."/>
            <person name="Poon T.W."/>
            <person name="Priest M."/>
            <person name="Roberts A."/>
            <person name="Saif S."/>
            <person name="Shea T."/>
            <person name="Sisk P."/>
            <person name="Sykes S."/>
            <person name="Wortman J."/>
            <person name="Nusbaum C."/>
            <person name="Birren B."/>
        </authorList>
    </citation>
    <scope>NUCLEOTIDE SEQUENCE [LARGE SCALE GENOMIC DNA]</scope>
    <source>
        <strain evidence="3 4">ATCC 43076</strain>
    </source>
</reference>
<protein>
    <recommendedName>
        <fullName evidence="5">L-seryl-tRNA(Sec) selenium transferase</fullName>
    </recommendedName>
</protein>
<evidence type="ECO:0000256" key="2">
    <source>
        <dbReference type="ARBA" id="ARBA00022898"/>
    </source>
</evidence>
<dbReference type="STRING" id="41997.RV16_GL000977"/>
<dbReference type="Gene3D" id="3.40.640.10">
    <property type="entry name" value="Type I PLP-dependent aspartate aminotransferase-like (Major domain)"/>
    <property type="match status" value="1"/>
</dbReference>
<dbReference type="OrthoDB" id="9787096at2"/>
<evidence type="ECO:0000256" key="1">
    <source>
        <dbReference type="ARBA" id="ARBA00001933"/>
    </source>
</evidence>
<dbReference type="PANTHER" id="PTHR32328:SF0">
    <property type="entry name" value="L-SERYL-TRNA(SEC) SELENIUM TRANSFERASE"/>
    <property type="match status" value="1"/>
</dbReference>
<evidence type="ECO:0000313" key="3">
    <source>
        <dbReference type="EMBL" id="EOT30499.1"/>
    </source>
</evidence>
<evidence type="ECO:0008006" key="5">
    <source>
        <dbReference type="Google" id="ProtNLM"/>
    </source>
</evidence>
<dbReference type="AlphaFoldDB" id="S0JC94"/>
<dbReference type="PANTHER" id="PTHR32328">
    <property type="entry name" value="L-SERYL-TRNA(SEC) SELENIUM TRANSFERASE"/>
    <property type="match status" value="1"/>
</dbReference>
<dbReference type="HOGENOM" id="CLU_040896_0_0_9"/>
<sequence>MTMNYEIFGLKEVINTSGKMTILGVSKVSERVLAAQRFGGEHFFEMEDLAIQTGKYIADLLQVDDAQIVSSASAGIAQSVAAVIGQGSLHHVYHPYDPQLTKREIILPKGHNVDYGTPVEVMVQQGGGQVVEAGYANMCTPDHLAMMVTEKTATFAITNAVFAHTLPGDVPLTTRAQIQQMMDYPGMDLIR</sequence>
<evidence type="ECO:0000313" key="4">
    <source>
        <dbReference type="Proteomes" id="UP000014136"/>
    </source>
</evidence>
<comment type="caution">
    <text evidence="3">The sequence shown here is derived from an EMBL/GenBank/DDBJ whole genome shotgun (WGS) entry which is preliminary data.</text>
</comment>
<gene>
    <name evidence="3" type="ORF">OMQ_00203</name>
</gene>